<accession>A0AAW0JHU9</accession>
<gene>
    <name evidence="1" type="ORF">CFP56_032322</name>
</gene>
<dbReference type="Proteomes" id="UP000237347">
    <property type="component" value="Unassembled WGS sequence"/>
</dbReference>
<proteinExistence type="predicted"/>
<keyword evidence="2" id="KW-1185">Reference proteome</keyword>
<organism evidence="1 2">
    <name type="scientific">Quercus suber</name>
    <name type="common">Cork oak</name>
    <dbReference type="NCBI Taxonomy" id="58331"/>
    <lineage>
        <taxon>Eukaryota</taxon>
        <taxon>Viridiplantae</taxon>
        <taxon>Streptophyta</taxon>
        <taxon>Embryophyta</taxon>
        <taxon>Tracheophyta</taxon>
        <taxon>Spermatophyta</taxon>
        <taxon>Magnoliopsida</taxon>
        <taxon>eudicotyledons</taxon>
        <taxon>Gunneridae</taxon>
        <taxon>Pentapetalae</taxon>
        <taxon>rosids</taxon>
        <taxon>fabids</taxon>
        <taxon>Fagales</taxon>
        <taxon>Fagaceae</taxon>
        <taxon>Quercus</taxon>
    </lineage>
</organism>
<reference evidence="1 2" key="1">
    <citation type="journal article" date="2018" name="Sci. Data">
        <title>The draft genome sequence of cork oak.</title>
        <authorList>
            <person name="Ramos A.M."/>
            <person name="Usie A."/>
            <person name="Barbosa P."/>
            <person name="Barros P.M."/>
            <person name="Capote T."/>
            <person name="Chaves I."/>
            <person name="Simoes F."/>
            <person name="Abreu I."/>
            <person name="Carrasquinho I."/>
            <person name="Faro C."/>
            <person name="Guimaraes J.B."/>
            <person name="Mendonca D."/>
            <person name="Nobrega F."/>
            <person name="Rodrigues L."/>
            <person name="Saibo N.J.M."/>
            <person name="Varela M.C."/>
            <person name="Egas C."/>
            <person name="Matos J."/>
            <person name="Miguel C.M."/>
            <person name="Oliveira M.M."/>
            <person name="Ricardo C.P."/>
            <person name="Goncalves S."/>
        </authorList>
    </citation>
    <scope>NUCLEOTIDE SEQUENCE [LARGE SCALE GENOMIC DNA]</scope>
    <source>
        <strain evidence="2">cv. HL8</strain>
    </source>
</reference>
<comment type="caution">
    <text evidence="1">The sequence shown here is derived from an EMBL/GenBank/DDBJ whole genome shotgun (WGS) entry which is preliminary data.</text>
</comment>
<evidence type="ECO:0000313" key="1">
    <source>
        <dbReference type="EMBL" id="KAK7826245.1"/>
    </source>
</evidence>
<sequence length="76" mass="8687">MACDWTVEVDSYEKMDWISGKRLDIASYRSSVQNIFSGVFLHFAMVSGNPNRLSVVSLQCAKHFLGLFFFFLNEKG</sequence>
<evidence type="ECO:0000313" key="2">
    <source>
        <dbReference type="Proteomes" id="UP000237347"/>
    </source>
</evidence>
<dbReference type="EMBL" id="PKMF04000549">
    <property type="protein sequence ID" value="KAK7826245.1"/>
    <property type="molecule type" value="Genomic_DNA"/>
</dbReference>
<dbReference type="AlphaFoldDB" id="A0AAW0JHU9"/>
<name>A0AAW0JHU9_QUESU</name>
<protein>
    <submittedName>
        <fullName evidence="1">Uncharacterized protein</fullName>
    </submittedName>
</protein>